<comment type="caution">
    <text evidence="2">The sequence shown here is derived from an EMBL/GenBank/DDBJ whole genome shotgun (WGS) entry which is preliminary data.</text>
</comment>
<protein>
    <submittedName>
        <fullName evidence="2">Uncharacterized protein</fullName>
    </submittedName>
</protein>
<feature type="compositionally biased region" description="Basic residues" evidence="1">
    <location>
        <begin position="271"/>
        <end position="282"/>
    </location>
</feature>
<dbReference type="Proteomes" id="UP001485043">
    <property type="component" value="Unassembled WGS sequence"/>
</dbReference>
<feature type="compositionally biased region" description="Basic and acidic residues" evidence="1">
    <location>
        <begin position="314"/>
        <end position="325"/>
    </location>
</feature>
<feature type="region of interest" description="Disordered" evidence="1">
    <location>
        <begin position="314"/>
        <end position="345"/>
    </location>
</feature>
<organism evidence="2 3">
    <name type="scientific">Apatococcus fuscideae</name>
    <dbReference type="NCBI Taxonomy" id="2026836"/>
    <lineage>
        <taxon>Eukaryota</taxon>
        <taxon>Viridiplantae</taxon>
        <taxon>Chlorophyta</taxon>
        <taxon>core chlorophytes</taxon>
        <taxon>Trebouxiophyceae</taxon>
        <taxon>Chlorellales</taxon>
        <taxon>Chlorellaceae</taxon>
        <taxon>Apatococcus</taxon>
    </lineage>
</organism>
<proteinExistence type="predicted"/>
<dbReference type="AlphaFoldDB" id="A0AAW1TBY6"/>
<sequence length="360" mass="40409">MPLPQSWKRTVQDLAARLTQPSLTIAVVECFNIACTCPSLPTVETLQGYMNYGAYERLQELNDDWVDENLEPCCIQICLQQSWIPTTAPRSSAAAAAVVMLLANRKSETVISTSRMCNLYATCGVSLIDLLPQEISARQYWIHLYLISHSLGFKWLESQIFHQLRLNATQPGIKQQHVLPARDPQQAAAMSADEKACHELLELRSLLFAYRARTSPQRKRLRRRESSQVKALQSRKTALLRPGSWLLLSCCLDSIVNQNPPSNSTKTAMHAQKKGTSKRAGNRKPCPPENPQGEEQTWTLLTFPRPEPSYLLRKADSSRSWDSHTRTAGPPAPCNIPLRPSDTPHIHLSMRLPAAASMQH</sequence>
<evidence type="ECO:0000313" key="2">
    <source>
        <dbReference type="EMBL" id="KAK9866433.1"/>
    </source>
</evidence>
<keyword evidence="3" id="KW-1185">Reference proteome</keyword>
<evidence type="ECO:0000256" key="1">
    <source>
        <dbReference type="SAM" id="MobiDB-lite"/>
    </source>
</evidence>
<gene>
    <name evidence="2" type="ORF">WJX84_010466</name>
</gene>
<feature type="region of interest" description="Disordered" evidence="1">
    <location>
        <begin position="259"/>
        <end position="301"/>
    </location>
</feature>
<dbReference type="EMBL" id="JALJOV010000163">
    <property type="protein sequence ID" value="KAK9866433.1"/>
    <property type="molecule type" value="Genomic_DNA"/>
</dbReference>
<evidence type="ECO:0000313" key="3">
    <source>
        <dbReference type="Proteomes" id="UP001485043"/>
    </source>
</evidence>
<name>A0AAW1TBY6_9CHLO</name>
<reference evidence="2 3" key="1">
    <citation type="journal article" date="2024" name="Nat. Commun.">
        <title>Phylogenomics reveals the evolutionary origins of lichenization in chlorophyte algae.</title>
        <authorList>
            <person name="Puginier C."/>
            <person name="Libourel C."/>
            <person name="Otte J."/>
            <person name="Skaloud P."/>
            <person name="Haon M."/>
            <person name="Grisel S."/>
            <person name="Petersen M."/>
            <person name="Berrin J.G."/>
            <person name="Delaux P.M."/>
            <person name="Dal Grande F."/>
            <person name="Keller J."/>
        </authorList>
    </citation>
    <scope>NUCLEOTIDE SEQUENCE [LARGE SCALE GENOMIC DNA]</scope>
    <source>
        <strain evidence="2 3">SAG 2523</strain>
    </source>
</reference>
<accession>A0AAW1TBY6</accession>